<evidence type="ECO:0000313" key="1">
    <source>
        <dbReference type="EMBL" id="KAH9323222.1"/>
    </source>
</evidence>
<sequence length="141" mass="16152">MLEGGLSKRAMVMQMMQGQASHIHGRTEPIEKKYGLHQDRAMKDECMPEQIKYASHKLKTLSKREKKEVYRFDEFSGKPALEMRESEARTTQLTRVGCTEKIRNFCTKACGNSERNCPGWHGCIWASRAGKDRSRRSLNGA</sequence>
<feature type="non-terminal residue" evidence="1">
    <location>
        <position position="141"/>
    </location>
</feature>
<dbReference type="Proteomes" id="UP000824469">
    <property type="component" value="Unassembled WGS sequence"/>
</dbReference>
<dbReference type="AlphaFoldDB" id="A0AA38GJB3"/>
<dbReference type="EMBL" id="JAHRHJ020000003">
    <property type="protein sequence ID" value="KAH9323222.1"/>
    <property type="molecule type" value="Genomic_DNA"/>
</dbReference>
<reference evidence="1 2" key="1">
    <citation type="journal article" date="2021" name="Nat. Plants">
        <title>The Taxus genome provides insights into paclitaxel biosynthesis.</title>
        <authorList>
            <person name="Xiong X."/>
            <person name="Gou J."/>
            <person name="Liao Q."/>
            <person name="Li Y."/>
            <person name="Zhou Q."/>
            <person name="Bi G."/>
            <person name="Li C."/>
            <person name="Du R."/>
            <person name="Wang X."/>
            <person name="Sun T."/>
            <person name="Guo L."/>
            <person name="Liang H."/>
            <person name="Lu P."/>
            <person name="Wu Y."/>
            <person name="Zhang Z."/>
            <person name="Ro D.K."/>
            <person name="Shang Y."/>
            <person name="Huang S."/>
            <person name="Yan J."/>
        </authorList>
    </citation>
    <scope>NUCLEOTIDE SEQUENCE [LARGE SCALE GENOMIC DNA]</scope>
    <source>
        <strain evidence="1">Ta-2019</strain>
    </source>
</reference>
<organism evidence="1 2">
    <name type="scientific">Taxus chinensis</name>
    <name type="common">Chinese yew</name>
    <name type="synonym">Taxus wallichiana var. chinensis</name>
    <dbReference type="NCBI Taxonomy" id="29808"/>
    <lineage>
        <taxon>Eukaryota</taxon>
        <taxon>Viridiplantae</taxon>
        <taxon>Streptophyta</taxon>
        <taxon>Embryophyta</taxon>
        <taxon>Tracheophyta</taxon>
        <taxon>Spermatophyta</taxon>
        <taxon>Pinopsida</taxon>
        <taxon>Pinidae</taxon>
        <taxon>Conifers II</taxon>
        <taxon>Cupressales</taxon>
        <taxon>Taxaceae</taxon>
        <taxon>Taxus</taxon>
    </lineage>
</organism>
<keyword evidence="2" id="KW-1185">Reference proteome</keyword>
<protein>
    <submittedName>
        <fullName evidence="1">Uncharacterized protein</fullName>
    </submittedName>
</protein>
<comment type="caution">
    <text evidence="1">The sequence shown here is derived from an EMBL/GenBank/DDBJ whole genome shotgun (WGS) entry which is preliminary data.</text>
</comment>
<evidence type="ECO:0000313" key="2">
    <source>
        <dbReference type="Proteomes" id="UP000824469"/>
    </source>
</evidence>
<accession>A0AA38GJB3</accession>
<name>A0AA38GJB3_TAXCH</name>
<gene>
    <name evidence="1" type="ORF">KI387_017861</name>
</gene>
<proteinExistence type="predicted"/>